<feature type="domain" description="Galactose oxidase-like Early set" evidence="5">
    <location>
        <begin position="546"/>
        <end position="655"/>
    </location>
</feature>
<evidence type="ECO:0000313" key="7">
    <source>
        <dbReference type="Proteomes" id="UP000059188"/>
    </source>
</evidence>
<reference evidence="6 7" key="1">
    <citation type="submission" date="2014-11" db="EMBL/GenBank/DDBJ databases">
        <authorList>
            <person name="Wibberg Daniel"/>
        </authorList>
    </citation>
    <scope>NUCLEOTIDE SEQUENCE [LARGE SCALE GENOMIC DNA]</scope>
    <source>
        <strain evidence="6">Rhizoctonia solani AG1-IB 7/3/14</strain>
    </source>
</reference>
<proteinExistence type="predicted"/>
<organism evidence="6 7">
    <name type="scientific">Thanatephorus cucumeris (strain AG1-IB / isolate 7/3/14)</name>
    <name type="common">Lettuce bottom rot fungus</name>
    <name type="synonym">Rhizoctonia solani</name>
    <dbReference type="NCBI Taxonomy" id="1108050"/>
    <lineage>
        <taxon>Eukaryota</taxon>
        <taxon>Fungi</taxon>
        <taxon>Dikarya</taxon>
        <taxon>Basidiomycota</taxon>
        <taxon>Agaricomycotina</taxon>
        <taxon>Agaricomycetes</taxon>
        <taxon>Cantharellales</taxon>
        <taxon>Ceratobasidiaceae</taxon>
        <taxon>Rhizoctonia</taxon>
        <taxon>Rhizoctonia solani AG-1</taxon>
    </lineage>
</organism>
<dbReference type="OrthoDB" id="2019572at2759"/>
<feature type="region of interest" description="Disordered" evidence="2">
    <location>
        <begin position="753"/>
        <end position="772"/>
    </location>
</feature>
<dbReference type="InterPro" id="IPR015202">
    <property type="entry name" value="GO-like_E_set"/>
</dbReference>
<dbReference type="Gene3D" id="2.130.10.80">
    <property type="entry name" value="Galactose oxidase/kelch, beta-propeller"/>
    <property type="match status" value="1"/>
</dbReference>
<dbReference type="PANTHER" id="PTHR32208">
    <property type="entry name" value="SECRETED PROTEIN-RELATED"/>
    <property type="match status" value="1"/>
</dbReference>
<dbReference type="CDD" id="cd02851">
    <property type="entry name" value="E_set_GO_C"/>
    <property type="match status" value="1"/>
</dbReference>
<keyword evidence="7" id="KW-1185">Reference proteome</keyword>
<dbReference type="InterPro" id="IPR014756">
    <property type="entry name" value="Ig_E-set"/>
</dbReference>
<dbReference type="SUPFAM" id="SSF81296">
    <property type="entry name" value="E set domains"/>
    <property type="match status" value="1"/>
</dbReference>
<keyword evidence="3" id="KW-0472">Membrane</keyword>
<evidence type="ECO:0000259" key="5">
    <source>
        <dbReference type="Pfam" id="PF09118"/>
    </source>
</evidence>
<evidence type="ECO:0000256" key="3">
    <source>
        <dbReference type="SAM" id="Phobius"/>
    </source>
</evidence>
<dbReference type="InterPro" id="IPR011043">
    <property type="entry name" value="Gal_Oxase/kelch_b-propeller"/>
</dbReference>
<name>A0A0B7FHR0_THACB</name>
<dbReference type="Gene3D" id="2.60.40.10">
    <property type="entry name" value="Immunoglobulins"/>
    <property type="match status" value="1"/>
</dbReference>
<protein>
    <submittedName>
        <fullName evidence="6">Galactose oxidase</fullName>
    </submittedName>
</protein>
<evidence type="ECO:0000313" key="6">
    <source>
        <dbReference type="EMBL" id="CEL55702.1"/>
    </source>
</evidence>
<dbReference type="PANTHER" id="PTHR32208:SF21">
    <property type="entry name" value="LOW QUALITY PROTEIN: ALDEHYDE OXIDASE GLOX-LIKE"/>
    <property type="match status" value="1"/>
</dbReference>
<keyword evidence="3" id="KW-1133">Transmembrane helix</keyword>
<dbReference type="Pfam" id="PF07250">
    <property type="entry name" value="Glyoxal_oxid_N"/>
    <property type="match status" value="1"/>
</dbReference>
<evidence type="ECO:0000259" key="4">
    <source>
        <dbReference type="Pfam" id="PF07250"/>
    </source>
</evidence>
<feature type="domain" description="Glyoxal oxidase N-terminal" evidence="4">
    <location>
        <begin position="264"/>
        <end position="539"/>
    </location>
</feature>
<dbReference type="AlphaFoldDB" id="A0A0B7FHR0"/>
<dbReference type="SUPFAM" id="SSF50965">
    <property type="entry name" value="Galactose oxidase, central domain"/>
    <property type="match status" value="1"/>
</dbReference>
<dbReference type="Pfam" id="PF09118">
    <property type="entry name" value="GO-like_E_set"/>
    <property type="match status" value="1"/>
</dbReference>
<gene>
    <name evidence="6" type="ORF">RSOLAG1IB_01714</name>
</gene>
<feature type="region of interest" description="Disordered" evidence="2">
    <location>
        <begin position="843"/>
        <end position="925"/>
    </location>
</feature>
<dbReference type="InterPro" id="IPR009880">
    <property type="entry name" value="Glyoxal_oxidase_N"/>
</dbReference>
<keyword evidence="3" id="KW-0812">Transmembrane</keyword>
<dbReference type="Proteomes" id="UP000059188">
    <property type="component" value="Unassembled WGS sequence"/>
</dbReference>
<feature type="transmembrane region" description="Helical" evidence="3">
    <location>
        <begin position="700"/>
        <end position="722"/>
    </location>
</feature>
<dbReference type="STRING" id="1108050.A0A0B7FHR0"/>
<dbReference type="EMBL" id="LN679101">
    <property type="protein sequence ID" value="CEL55702.1"/>
    <property type="molecule type" value="Genomic_DNA"/>
</dbReference>
<keyword evidence="1" id="KW-0732">Signal</keyword>
<evidence type="ECO:0000256" key="1">
    <source>
        <dbReference type="ARBA" id="ARBA00022729"/>
    </source>
</evidence>
<accession>A0A0B7FHR0</accession>
<dbReference type="InterPro" id="IPR037293">
    <property type="entry name" value="Gal_Oxidase_central_sf"/>
</dbReference>
<evidence type="ECO:0000256" key="2">
    <source>
        <dbReference type="SAM" id="MobiDB-lite"/>
    </source>
</evidence>
<dbReference type="InterPro" id="IPR013783">
    <property type="entry name" value="Ig-like_fold"/>
</dbReference>
<sequence>MWGRLRCRPAESEIGIDMATGILLETVTGRGWVFLYFSLDRDLPTAEIWFFRTMRQPRSLTRSLATSAILYNALFNAAPTSAQEAGSIVEVGNTLVSAMMMLLGNEEKVYIMDKVEGNAVTISGHPAWGSEWDIATRKATPMDMNSNVFCASGMHFPNGSFATFGGNGAIGPGGNVGSVSEWGSGVYDETYKNYDGTKAVRILDPCTTGNCAWFDDANVLAMQKKRWYSTAEPLADGSIILIGGFVNGGYINRNTPNIDPAYEGGAAEPTYEYWPARPTPPKIMQFMIDTSGLNSYAHAFLMPSGKIFAQANYSTIMWDHEQNIETKLPDMPGRVIRVYPASGAVAMKPLTPENNWTPDILFCGGSDMPEDAWGNYSYPNINTWDYPASTDCHSIIPEPTDGSAPTYVKDDDLPDPRTMGQFIILPDGTMLVINGAANGTAGYAQATGQTALYGDMPWGMSLASAPVFKPVIYDPSKPSGKRWSDKGLSESKIPRLYHSSAILLPDASVLVAGSNPNVDVNISTAFPTEYRAEIFYPPYFANISSRPVPHNLPTKLGYGGDSFDIELGPESYAGNANDAAKATKVVLVRPGFTTHAMNMGQRYVQLNNTFTVSDTGNITLHVGQVYPNPNLLQPGPVLIFVVVHGLPSVGKMITVGSGNIETQPTAAIAELPASVTSTKAPVSTPSSASAAASSNGKNNMILIIACAAGGAALIGLIALLVLCKKNRKDDTNNEKSSNDFAPGMAAVSRGLSVSGTGRRAQGENTFADHRSSQASSAFVPLKQHNNSAFDVHGEDLDKQGYPTGQMYLGRAEDRYSNGSNGSAPYGAAAGYATASQVPLQAYDDSHHGQQPYGQYGEHQYANNGYQSGAGAVQGRQWGPAPEEEEPRVPVSPTGSVTFGFLDHYSTRPGGGAHPPPGLSNLRQQQ</sequence>